<accession>A0A2N5TX95</accession>
<feature type="region of interest" description="Disordered" evidence="1">
    <location>
        <begin position="119"/>
        <end position="138"/>
    </location>
</feature>
<gene>
    <name evidence="2" type="ORF">PCANC_21096</name>
</gene>
<sequence>MPLPLPLLGQSRGKARFCDKSGKSATTCSAEKRTFATKAVKAPPPYLRVLVPLIRVLIILIRVLVTLIRDRSAQVGTLLRVPVAGTLIRVPLTGNLIRVPIPGTLIRVPVARTLMRVPAGPAANQKKNAEHLSGERGAAPRGTEFARQALCQLGVAQCLGGLRSPSERCAASSSAAMKLQSSWARRSPWGDRGLPSLTQAPPCRRGRVLPGRREAPLALRGLRRRGLPVMSHIWPGRI</sequence>
<dbReference type="EMBL" id="PGCJ01000388">
    <property type="protein sequence ID" value="PLW30125.1"/>
    <property type="molecule type" value="Genomic_DNA"/>
</dbReference>
<evidence type="ECO:0000256" key="1">
    <source>
        <dbReference type="SAM" id="MobiDB-lite"/>
    </source>
</evidence>
<dbReference type="AlphaFoldDB" id="A0A2N5TX95"/>
<keyword evidence="3" id="KW-1185">Reference proteome</keyword>
<dbReference type="Proteomes" id="UP000235388">
    <property type="component" value="Unassembled WGS sequence"/>
</dbReference>
<evidence type="ECO:0000313" key="2">
    <source>
        <dbReference type="EMBL" id="PLW30125.1"/>
    </source>
</evidence>
<protein>
    <submittedName>
        <fullName evidence="2">Uncharacterized protein</fullName>
    </submittedName>
</protein>
<proteinExistence type="predicted"/>
<name>A0A2N5TX95_9BASI</name>
<organism evidence="2 3">
    <name type="scientific">Puccinia coronata f. sp. avenae</name>
    <dbReference type="NCBI Taxonomy" id="200324"/>
    <lineage>
        <taxon>Eukaryota</taxon>
        <taxon>Fungi</taxon>
        <taxon>Dikarya</taxon>
        <taxon>Basidiomycota</taxon>
        <taxon>Pucciniomycotina</taxon>
        <taxon>Pucciniomycetes</taxon>
        <taxon>Pucciniales</taxon>
        <taxon>Pucciniaceae</taxon>
        <taxon>Puccinia</taxon>
    </lineage>
</organism>
<comment type="caution">
    <text evidence="2">The sequence shown here is derived from an EMBL/GenBank/DDBJ whole genome shotgun (WGS) entry which is preliminary data.</text>
</comment>
<reference evidence="2 3" key="1">
    <citation type="submission" date="2017-11" db="EMBL/GenBank/DDBJ databases">
        <title>De novo assembly and phasing of dikaryotic genomes from two isolates of Puccinia coronata f. sp. avenae, the causal agent of oat crown rust.</title>
        <authorList>
            <person name="Miller M.E."/>
            <person name="Zhang Y."/>
            <person name="Omidvar V."/>
            <person name="Sperschneider J."/>
            <person name="Schwessinger B."/>
            <person name="Raley C."/>
            <person name="Palmer J.M."/>
            <person name="Garnica D."/>
            <person name="Upadhyaya N."/>
            <person name="Rathjen J."/>
            <person name="Taylor J.M."/>
            <person name="Park R.F."/>
            <person name="Dodds P.N."/>
            <person name="Hirsch C.D."/>
            <person name="Kianian S.F."/>
            <person name="Figueroa M."/>
        </authorList>
    </citation>
    <scope>NUCLEOTIDE SEQUENCE [LARGE SCALE GENOMIC DNA]</scope>
    <source>
        <strain evidence="2">12NC29</strain>
    </source>
</reference>
<evidence type="ECO:0000313" key="3">
    <source>
        <dbReference type="Proteomes" id="UP000235388"/>
    </source>
</evidence>